<sequence>MLVSHPHLPAVNGEGEWAEPSVILPGLGLRLAADLAWRFGQAAVLFGVGQRVALVWLNRDGVRLERFWAQRSEH</sequence>
<proteinExistence type="predicted"/>
<dbReference type="Proteomes" id="UP000552709">
    <property type="component" value="Unassembled WGS sequence"/>
</dbReference>
<accession>A0A7W8JTY0</accession>
<dbReference type="Pfam" id="PF11697">
    <property type="entry name" value="DUF3293"/>
    <property type="match status" value="1"/>
</dbReference>
<name>A0A7W8JTY0_9DEIO</name>
<dbReference type="InterPro" id="IPR021710">
    <property type="entry name" value="DUF3293"/>
</dbReference>
<dbReference type="EMBL" id="JACHFL010000003">
    <property type="protein sequence ID" value="MBB5362723.1"/>
    <property type="molecule type" value="Genomic_DNA"/>
</dbReference>
<protein>
    <submittedName>
        <fullName evidence="1">Uncharacterized protein</fullName>
    </submittedName>
</protein>
<reference evidence="1 2" key="1">
    <citation type="submission" date="2020-08" db="EMBL/GenBank/DDBJ databases">
        <title>Genomic Encyclopedia of Type Strains, Phase IV (KMG-IV): sequencing the most valuable type-strain genomes for metagenomic binning, comparative biology and taxonomic classification.</title>
        <authorList>
            <person name="Goeker M."/>
        </authorList>
    </citation>
    <scope>NUCLEOTIDE SEQUENCE [LARGE SCALE GENOMIC DNA]</scope>
    <source>
        <strain evidence="1 2">DSM 27939</strain>
    </source>
</reference>
<evidence type="ECO:0000313" key="1">
    <source>
        <dbReference type="EMBL" id="MBB5362723.1"/>
    </source>
</evidence>
<gene>
    <name evidence="1" type="ORF">HNQ08_001818</name>
</gene>
<evidence type="ECO:0000313" key="2">
    <source>
        <dbReference type="Proteomes" id="UP000552709"/>
    </source>
</evidence>
<keyword evidence="2" id="KW-1185">Reference proteome</keyword>
<organism evidence="1 2">
    <name type="scientific">Deinococcus humi</name>
    <dbReference type="NCBI Taxonomy" id="662880"/>
    <lineage>
        <taxon>Bacteria</taxon>
        <taxon>Thermotogati</taxon>
        <taxon>Deinococcota</taxon>
        <taxon>Deinococci</taxon>
        <taxon>Deinococcales</taxon>
        <taxon>Deinococcaceae</taxon>
        <taxon>Deinococcus</taxon>
    </lineage>
</organism>
<comment type="caution">
    <text evidence="1">The sequence shown here is derived from an EMBL/GenBank/DDBJ whole genome shotgun (WGS) entry which is preliminary data.</text>
</comment>
<dbReference type="AlphaFoldDB" id="A0A7W8JTY0"/>